<proteinExistence type="predicted"/>
<name>A0A5C7FHQ6_9BACT</name>
<accession>A0A5C7FHQ6</accession>
<dbReference type="AlphaFoldDB" id="A0A5C7FHQ6"/>
<organism evidence="1 2">
    <name type="scientific">Neolewinella aurantiaca</name>
    <dbReference type="NCBI Taxonomy" id="2602767"/>
    <lineage>
        <taxon>Bacteria</taxon>
        <taxon>Pseudomonadati</taxon>
        <taxon>Bacteroidota</taxon>
        <taxon>Saprospiria</taxon>
        <taxon>Saprospirales</taxon>
        <taxon>Lewinellaceae</taxon>
        <taxon>Neolewinella</taxon>
    </lineage>
</organism>
<dbReference type="RefSeq" id="WP_147929819.1">
    <property type="nucleotide sequence ID" value="NZ_VOXD01000006.1"/>
</dbReference>
<reference evidence="1 2" key="1">
    <citation type="submission" date="2019-08" db="EMBL/GenBank/DDBJ databases">
        <title>Lewinella sp. strain SSH13 Genome sequencing and assembly.</title>
        <authorList>
            <person name="Kim I."/>
        </authorList>
    </citation>
    <scope>NUCLEOTIDE SEQUENCE [LARGE SCALE GENOMIC DNA]</scope>
    <source>
        <strain evidence="1 2">SSH13</strain>
    </source>
</reference>
<evidence type="ECO:0000313" key="1">
    <source>
        <dbReference type="EMBL" id="TXF90647.1"/>
    </source>
</evidence>
<sequence length="72" mass="7552">MGFHPIVFVAGILKDWIKPMGLTISETDGGDDSDDANDNMNGERARLAKTISIAQTIGMNNGLAQTVAGTMG</sequence>
<protein>
    <submittedName>
        <fullName evidence="1">Uncharacterized protein</fullName>
    </submittedName>
</protein>
<dbReference type="EMBL" id="VOXD01000006">
    <property type="protein sequence ID" value="TXF90647.1"/>
    <property type="molecule type" value="Genomic_DNA"/>
</dbReference>
<evidence type="ECO:0000313" key="2">
    <source>
        <dbReference type="Proteomes" id="UP000321907"/>
    </source>
</evidence>
<dbReference type="Proteomes" id="UP000321907">
    <property type="component" value="Unassembled WGS sequence"/>
</dbReference>
<gene>
    <name evidence="1" type="ORF">FUA23_06010</name>
</gene>
<keyword evidence="2" id="KW-1185">Reference proteome</keyword>
<comment type="caution">
    <text evidence="1">The sequence shown here is derived from an EMBL/GenBank/DDBJ whole genome shotgun (WGS) entry which is preliminary data.</text>
</comment>